<reference evidence="3" key="1">
    <citation type="journal article" date="2019" name="Int. J. Syst. Evol. Microbiol.">
        <title>The Global Catalogue of Microorganisms (GCM) 10K type strain sequencing project: providing services to taxonomists for standard genome sequencing and annotation.</title>
        <authorList>
            <consortium name="The Broad Institute Genomics Platform"/>
            <consortium name="The Broad Institute Genome Sequencing Center for Infectious Disease"/>
            <person name="Wu L."/>
            <person name="Ma J."/>
        </authorList>
    </citation>
    <scope>NUCLEOTIDE SEQUENCE [LARGE SCALE GENOMIC DNA]</scope>
    <source>
        <strain evidence="3">JCM 30742</strain>
    </source>
</reference>
<sequence length="69" mass="7325">MARPNRPAADLGSWLSFEDEAGQGLQSPKGHTWGRRGATPVVPVTAAGTKRVSIARLACTRPGAQPRLF</sequence>
<evidence type="ECO:0000313" key="3">
    <source>
        <dbReference type="Proteomes" id="UP001500752"/>
    </source>
</evidence>
<protein>
    <recommendedName>
        <fullName evidence="4">Transposase</fullName>
    </recommendedName>
</protein>
<accession>A0ABP7C3S3</accession>
<comment type="caution">
    <text evidence="2">The sequence shown here is derived from an EMBL/GenBank/DDBJ whole genome shotgun (WGS) entry which is preliminary data.</text>
</comment>
<evidence type="ECO:0000256" key="1">
    <source>
        <dbReference type="SAM" id="MobiDB-lite"/>
    </source>
</evidence>
<evidence type="ECO:0008006" key="4">
    <source>
        <dbReference type="Google" id="ProtNLM"/>
    </source>
</evidence>
<dbReference type="EMBL" id="BAABEO010000009">
    <property type="protein sequence ID" value="GAA3676357.1"/>
    <property type="molecule type" value="Genomic_DNA"/>
</dbReference>
<proteinExistence type="predicted"/>
<evidence type="ECO:0000313" key="2">
    <source>
        <dbReference type="EMBL" id="GAA3676357.1"/>
    </source>
</evidence>
<dbReference type="RefSeq" id="WP_345149461.1">
    <property type="nucleotide sequence ID" value="NZ_BAABEO010000009.1"/>
</dbReference>
<feature type="region of interest" description="Disordered" evidence="1">
    <location>
        <begin position="1"/>
        <end position="40"/>
    </location>
</feature>
<name>A0ABP7C3S3_9MICC</name>
<organism evidence="2 3">
    <name type="scientific">Arthrobacter ginkgonis</name>
    <dbReference type="NCBI Taxonomy" id="1630594"/>
    <lineage>
        <taxon>Bacteria</taxon>
        <taxon>Bacillati</taxon>
        <taxon>Actinomycetota</taxon>
        <taxon>Actinomycetes</taxon>
        <taxon>Micrococcales</taxon>
        <taxon>Micrococcaceae</taxon>
        <taxon>Arthrobacter</taxon>
    </lineage>
</organism>
<dbReference type="Proteomes" id="UP001500752">
    <property type="component" value="Unassembled WGS sequence"/>
</dbReference>
<keyword evidence="3" id="KW-1185">Reference proteome</keyword>
<gene>
    <name evidence="2" type="ORF">GCM10023081_13310</name>
</gene>